<keyword evidence="2" id="KW-1185">Reference proteome</keyword>
<evidence type="ECO:0000313" key="2">
    <source>
        <dbReference type="Proteomes" id="UP000325577"/>
    </source>
</evidence>
<sequence length="140" mass="16562">MDREHDVVPLFDVVSFVWRLLIATKEKLQESSQPSSNFQLECYALHNLHWQGTQCRRCHSGLRPIDMHRLRARLPDNWSKIVIRQCIHDSLGFEKKRLHVHKAFYFMFPGFWYLNVLSILCGHRCLETIIAGAMMIIQLK</sequence>
<accession>A0A5J5AI60</accession>
<dbReference type="EMBL" id="CM018043">
    <property type="protein sequence ID" value="KAA8530270.1"/>
    <property type="molecule type" value="Genomic_DNA"/>
</dbReference>
<gene>
    <name evidence="1" type="ORF">F0562_004979</name>
</gene>
<dbReference type="AlphaFoldDB" id="A0A5J5AI60"/>
<organism evidence="1 2">
    <name type="scientific">Nyssa sinensis</name>
    <dbReference type="NCBI Taxonomy" id="561372"/>
    <lineage>
        <taxon>Eukaryota</taxon>
        <taxon>Viridiplantae</taxon>
        <taxon>Streptophyta</taxon>
        <taxon>Embryophyta</taxon>
        <taxon>Tracheophyta</taxon>
        <taxon>Spermatophyta</taxon>
        <taxon>Magnoliopsida</taxon>
        <taxon>eudicotyledons</taxon>
        <taxon>Gunneridae</taxon>
        <taxon>Pentapetalae</taxon>
        <taxon>asterids</taxon>
        <taxon>Cornales</taxon>
        <taxon>Nyssaceae</taxon>
        <taxon>Nyssa</taxon>
    </lineage>
</organism>
<evidence type="ECO:0000313" key="1">
    <source>
        <dbReference type="EMBL" id="KAA8530270.1"/>
    </source>
</evidence>
<reference evidence="1 2" key="1">
    <citation type="submission" date="2019-09" db="EMBL/GenBank/DDBJ databases">
        <title>A chromosome-level genome assembly of the Chinese tupelo Nyssa sinensis.</title>
        <authorList>
            <person name="Yang X."/>
            <person name="Kang M."/>
            <person name="Yang Y."/>
            <person name="Xiong H."/>
            <person name="Wang M."/>
            <person name="Zhang Z."/>
            <person name="Wang Z."/>
            <person name="Wu H."/>
            <person name="Ma T."/>
            <person name="Liu J."/>
            <person name="Xi Z."/>
        </authorList>
    </citation>
    <scope>NUCLEOTIDE SEQUENCE [LARGE SCALE GENOMIC DNA]</scope>
    <source>
        <strain evidence="1">J267</strain>
        <tissue evidence="1">Leaf</tissue>
    </source>
</reference>
<name>A0A5J5AI60_9ASTE</name>
<dbReference type="Proteomes" id="UP000325577">
    <property type="component" value="Linkage Group LG2"/>
</dbReference>
<proteinExistence type="predicted"/>
<protein>
    <submittedName>
        <fullName evidence="1">Uncharacterized protein</fullName>
    </submittedName>
</protein>